<organism evidence="1 2">
    <name type="scientific">Rhabditophanes sp. KR3021</name>
    <dbReference type="NCBI Taxonomy" id="114890"/>
    <lineage>
        <taxon>Eukaryota</taxon>
        <taxon>Metazoa</taxon>
        <taxon>Ecdysozoa</taxon>
        <taxon>Nematoda</taxon>
        <taxon>Chromadorea</taxon>
        <taxon>Rhabditida</taxon>
        <taxon>Tylenchina</taxon>
        <taxon>Panagrolaimomorpha</taxon>
        <taxon>Strongyloidoidea</taxon>
        <taxon>Alloionematidae</taxon>
        <taxon>Rhabditophanes</taxon>
    </lineage>
</organism>
<sequence length="485" mass="53812">MLSTQLISLSSKYLRQTTLRSVYLTRPLPQAEDVINDKQNALFRVARATKKSRTYDDTVHIDAGKAMAEFNLESYHLSDLPKKAHIKADYRHSLYSVQDVYSKALKVHGSPDAVNAMRAPLVTAGRSLSDHERMRLRMRVESVTKDSEGMGAGKVVGIAFCLNFCDTTLKFAAAYMTGSKSLFAEAIHSTMDTLNQLILLMGIHFSNRHPDPNFPYGYGNMRYVSALISGCGILSFGCGLSIYHGISGLLHSPEALEEISYAYYALATSFCFQGTSALTAYREASRKAKQSKMSIINYVKTSADPSLNVVLLEDTAAVTGVLIAFTSITLSQILNSPIPDCCGSIVIGTLLGTVATFIIRNNAHHLVGRSLPSRITDDIVARLKSDPVVRAVHDVKTTSMGVEHSRFKAEIDFDGREITKAYLKTCYLPNLLSEVQQFKKPEELEGFMEKHGEQIIDRIGDEVDRLEHRIVKRHPDIRHVDLESL</sequence>
<evidence type="ECO:0000313" key="1">
    <source>
        <dbReference type="Proteomes" id="UP000095286"/>
    </source>
</evidence>
<accession>A0AC35TP16</accession>
<protein>
    <submittedName>
        <fullName evidence="2">Zinc transporter 9</fullName>
    </submittedName>
</protein>
<name>A0AC35TP16_9BILA</name>
<dbReference type="WBParaSite" id="RSKR_0000287000.1">
    <property type="protein sequence ID" value="RSKR_0000287000.1"/>
    <property type="gene ID" value="RSKR_0000287000"/>
</dbReference>
<proteinExistence type="predicted"/>
<reference evidence="2" key="1">
    <citation type="submission" date="2016-11" db="UniProtKB">
        <authorList>
            <consortium name="WormBaseParasite"/>
        </authorList>
    </citation>
    <scope>IDENTIFICATION</scope>
    <source>
        <strain evidence="2">KR3021</strain>
    </source>
</reference>
<dbReference type="Proteomes" id="UP000095286">
    <property type="component" value="Unplaced"/>
</dbReference>
<evidence type="ECO:0000313" key="2">
    <source>
        <dbReference type="WBParaSite" id="RSKR_0000287000.1"/>
    </source>
</evidence>